<dbReference type="PANTHER" id="PTHR16193:SF0">
    <property type="entry name" value="TETRATRICOPEPTIDE REPEAT PROTEIN 27"/>
    <property type="match status" value="1"/>
</dbReference>
<keyword evidence="5" id="KW-1185">Reference proteome</keyword>
<dbReference type="OrthoDB" id="1936594at2759"/>
<dbReference type="RefSeq" id="XP_003291565.1">
    <property type="nucleotide sequence ID" value="XM_003291517.1"/>
</dbReference>
<gene>
    <name evidence="4" type="ORF">DICPUDRAFT_82233</name>
</gene>
<dbReference type="Gene3D" id="1.25.40.10">
    <property type="entry name" value="Tetratricopeptide repeat domain"/>
    <property type="match status" value="1"/>
</dbReference>
<dbReference type="SUPFAM" id="SSF48452">
    <property type="entry name" value="TPR-like"/>
    <property type="match status" value="1"/>
</dbReference>
<dbReference type="InterPro" id="IPR019734">
    <property type="entry name" value="TPR_rpt"/>
</dbReference>
<evidence type="ECO:0000256" key="1">
    <source>
        <dbReference type="ARBA" id="ARBA00022737"/>
    </source>
</evidence>
<dbReference type="GeneID" id="10507745"/>
<feature type="repeat" description="TPR" evidence="3">
    <location>
        <begin position="558"/>
        <end position="591"/>
    </location>
</feature>
<dbReference type="PROSITE" id="PS50005">
    <property type="entry name" value="TPR"/>
    <property type="match status" value="3"/>
</dbReference>
<dbReference type="eggNOG" id="KOG1128">
    <property type="taxonomic scope" value="Eukaryota"/>
</dbReference>
<proteinExistence type="predicted"/>
<dbReference type="PANTHER" id="PTHR16193">
    <property type="entry name" value="TETRATRICOPEPTIDE REPEAT PROTEIN 27"/>
    <property type="match status" value="1"/>
</dbReference>
<dbReference type="KEGG" id="dpp:DICPUDRAFT_82233"/>
<organism evidence="4 5">
    <name type="scientific">Dictyostelium purpureum</name>
    <name type="common">Slime mold</name>
    <dbReference type="NCBI Taxonomy" id="5786"/>
    <lineage>
        <taxon>Eukaryota</taxon>
        <taxon>Amoebozoa</taxon>
        <taxon>Evosea</taxon>
        <taxon>Eumycetozoa</taxon>
        <taxon>Dictyostelia</taxon>
        <taxon>Dictyosteliales</taxon>
        <taxon>Dictyosteliaceae</taxon>
        <taxon>Dictyostelium</taxon>
    </lineage>
</organism>
<sequence length="848" mass="98410">MNNNKLNKLIESIDQYIIENNDDKIDKLYKSLNNEEYDDLPVLKDAITIAYNILLGDSLNFSLRTDFMKKLFLLQDLKEGDFESNPQEYFDKVDNNIKSLTETPLNQLAVLVSGISFLNLYVQINWTGPTLEISKEFTFPNDNKEIRKLLEVDGEYIYSKCKNPIFLYLAKICLVDNYSFLSDNCKSACWWSCRAIMTHQKSLFNPTPTFKTLLNERFQIVVRFYSIDSLLNSNEDEMDTSDNSGDNEKSKKDKINLLKDLATRAIIEQSLVFSYYRQLNKIKDSVEKACEASELECSLTGALGRRTRFQTFDTAQLVIQINNARKRDEDVEDTVFDRNTSIKREVTNDDPTLLVRPALKEQVEGQNKNLRNIDQALILLQCLNVKNQNINNGLTTEEMMPYIQKTLEKSNNWLIHSMGLLIKSRLEIVSSKTAERAVLQIQALVDQYDDPTSSGFERMKFVYSLDYPTRWEIEKEVAERFIGIGAAASAFEIFERLEMWEEAIKCLTFMGKNARSEELVRMRLAIEETPELYCVLGDLKGDPEYYIKGWELSKKRYSRAQRALARCYMEKLEYQKCIESFTIALSINPLFPNAWFTMGCAAMRIENWETAINAFSRVVSLEPEEGEAWANLASVYMYLKQMDRAFNALQEGLKHKRESWKMWENYLHCCVAIKDYQNAIIALNQIFDLNNKKIDLKICTLVVNHVINNDIDRQGIPGRKIEKIVSEMFGRITSKLTNNPDLWRIYSQYHYSLGNTDKAIDLLQKACRSVETASWEGQQPTFEKVVEFNNNLCNLYFENPTTSNIYSAKLKIKGLIKKCEVSWKHTDSFKTLEQLLIKLEEKELELKK</sequence>
<name>F0ZVX2_DICPU</name>
<reference evidence="5" key="1">
    <citation type="journal article" date="2011" name="Genome Biol.">
        <title>Comparative genomics of the social amoebae Dictyostelium discoideum and Dictyostelium purpureum.</title>
        <authorList>
            <consortium name="US DOE Joint Genome Institute (JGI-PGF)"/>
            <person name="Sucgang R."/>
            <person name="Kuo A."/>
            <person name="Tian X."/>
            <person name="Salerno W."/>
            <person name="Parikh A."/>
            <person name="Feasley C.L."/>
            <person name="Dalin E."/>
            <person name="Tu H."/>
            <person name="Huang E."/>
            <person name="Barry K."/>
            <person name="Lindquist E."/>
            <person name="Shapiro H."/>
            <person name="Bruce D."/>
            <person name="Schmutz J."/>
            <person name="Salamov A."/>
            <person name="Fey P."/>
            <person name="Gaudet P."/>
            <person name="Anjard C."/>
            <person name="Babu M.M."/>
            <person name="Basu S."/>
            <person name="Bushmanova Y."/>
            <person name="van der Wel H."/>
            <person name="Katoh-Kurasawa M."/>
            <person name="Dinh C."/>
            <person name="Coutinho P.M."/>
            <person name="Saito T."/>
            <person name="Elias M."/>
            <person name="Schaap P."/>
            <person name="Kay R.R."/>
            <person name="Henrissat B."/>
            <person name="Eichinger L."/>
            <person name="Rivero F."/>
            <person name="Putnam N.H."/>
            <person name="West C.M."/>
            <person name="Loomis W.F."/>
            <person name="Chisholm R.L."/>
            <person name="Shaulsky G."/>
            <person name="Strassmann J.E."/>
            <person name="Queller D.C."/>
            <person name="Kuspa A."/>
            <person name="Grigoriev I.V."/>
        </authorList>
    </citation>
    <scope>NUCLEOTIDE SEQUENCE [LARGE SCALE GENOMIC DNA]</scope>
    <source>
        <strain evidence="5">QSDP1</strain>
    </source>
</reference>
<dbReference type="Pfam" id="PF12895">
    <property type="entry name" value="ANAPC3"/>
    <property type="match status" value="1"/>
</dbReference>
<evidence type="ECO:0000313" key="4">
    <source>
        <dbReference type="EMBL" id="EGC31895.1"/>
    </source>
</evidence>
<evidence type="ECO:0000313" key="5">
    <source>
        <dbReference type="Proteomes" id="UP000001064"/>
    </source>
</evidence>
<dbReference type="InterPro" id="IPR011990">
    <property type="entry name" value="TPR-like_helical_dom_sf"/>
</dbReference>
<dbReference type="AlphaFoldDB" id="F0ZVX2"/>
<evidence type="ECO:0000256" key="3">
    <source>
        <dbReference type="PROSITE-ProRule" id="PRU00339"/>
    </source>
</evidence>
<feature type="repeat" description="TPR" evidence="3">
    <location>
        <begin position="626"/>
        <end position="659"/>
    </location>
</feature>
<keyword evidence="2 3" id="KW-0802">TPR repeat</keyword>
<dbReference type="VEuPathDB" id="AmoebaDB:DICPUDRAFT_82233"/>
<dbReference type="InParanoid" id="F0ZVX2"/>
<dbReference type="Proteomes" id="UP000001064">
    <property type="component" value="Unassembled WGS sequence"/>
</dbReference>
<evidence type="ECO:0000256" key="2">
    <source>
        <dbReference type="ARBA" id="ARBA00022803"/>
    </source>
</evidence>
<protein>
    <submittedName>
        <fullName evidence="4">Uncharacterized protein</fullName>
    </submittedName>
</protein>
<dbReference type="EMBL" id="GL871223">
    <property type="protein sequence ID" value="EGC31895.1"/>
    <property type="molecule type" value="Genomic_DNA"/>
</dbReference>
<accession>F0ZVX2</accession>
<dbReference type="InterPro" id="IPR044244">
    <property type="entry name" value="TTC27/Emw1"/>
</dbReference>
<feature type="repeat" description="TPR" evidence="3">
    <location>
        <begin position="592"/>
        <end position="625"/>
    </location>
</feature>
<dbReference type="SMART" id="SM00028">
    <property type="entry name" value="TPR"/>
    <property type="match status" value="4"/>
</dbReference>
<dbReference type="FunCoup" id="F0ZVX2">
    <property type="interactions" value="992"/>
</dbReference>
<keyword evidence="1" id="KW-0677">Repeat</keyword>
<dbReference type="STRING" id="5786.F0ZVX2"/>
<dbReference type="OMA" id="WNIRLIC"/>